<evidence type="ECO:0000313" key="3">
    <source>
        <dbReference type="Proteomes" id="UP000800035"/>
    </source>
</evidence>
<dbReference type="OrthoDB" id="5360255at2759"/>
<dbReference type="InterPro" id="IPR004354">
    <property type="entry name" value="Meiotic_Rec114"/>
</dbReference>
<proteinExistence type="predicted"/>
<name>A0A6A5TVG5_9PLEO</name>
<dbReference type="EMBL" id="ML976990">
    <property type="protein sequence ID" value="KAF1956913.1"/>
    <property type="molecule type" value="Genomic_DNA"/>
</dbReference>
<evidence type="ECO:0000313" key="2">
    <source>
        <dbReference type="EMBL" id="KAF1956913.1"/>
    </source>
</evidence>
<reference evidence="2" key="1">
    <citation type="journal article" date="2020" name="Stud. Mycol.">
        <title>101 Dothideomycetes genomes: a test case for predicting lifestyles and emergence of pathogens.</title>
        <authorList>
            <person name="Haridas S."/>
            <person name="Albert R."/>
            <person name="Binder M."/>
            <person name="Bloem J."/>
            <person name="Labutti K."/>
            <person name="Salamov A."/>
            <person name="Andreopoulos B."/>
            <person name="Baker S."/>
            <person name="Barry K."/>
            <person name="Bills G."/>
            <person name="Bluhm B."/>
            <person name="Cannon C."/>
            <person name="Castanera R."/>
            <person name="Culley D."/>
            <person name="Daum C."/>
            <person name="Ezra D."/>
            <person name="Gonzalez J."/>
            <person name="Henrissat B."/>
            <person name="Kuo A."/>
            <person name="Liang C."/>
            <person name="Lipzen A."/>
            <person name="Lutzoni F."/>
            <person name="Magnuson J."/>
            <person name="Mondo S."/>
            <person name="Nolan M."/>
            <person name="Ohm R."/>
            <person name="Pangilinan J."/>
            <person name="Park H.-J."/>
            <person name="Ramirez L."/>
            <person name="Alfaro M."/>
            <person name="Sun H."/>
            <person name="Tritt A."/>
            <person name="Yoshinaga Y."/>
            <person name="Zwiers L.-H."/>
            <person name="Turgeon B."/>
            <person name="Goodwin S."/>
            <person name="Spatafora J."/>
            <person name="Crous P."/>
            <person name="Grigoriev I."/>
        </authorList>
    </citation>
    <scope>NUCLEOTIDE SEQUENCE</scope>
    <source>
        <strain evidence="2">CBS 675.92</strain>
    </source>
</reference>
<evidence type="ECO:0000256" key="1">
    <source>
        <dbReference type="SAM" id="MobiDB-lite"/>
    </source>
</evidence>
<dbReference type="AlphaFoldDB" id="A0A6A5TVG5"/>
<dbReference type="GO" id="GO:0007131">
    <property type="term" value="P:reciprocal meiotic recombination"/>
    <property type="evidence" value="ECO:0007669"/>
    <property type="project" value="InterPro"/>
</dbReference>
<feature type="region of interest" description="Disordered" evidence="1">
    <location>
        <begin position="237"/>
        <end position="380"/>
    </location>
</feature>
<organism evidence="2 3">
    <name type="scientific">Byssothecium circinans</name>
    <dbReference type="NCBI Taxonomy" id="147558"/>
    <lineage>
        <taxon>Eukaryota</taxon>
        <taxon>Fungi</taxon>
        <taxon>Dikarya</taxon>
        <taxon>Ascomycota</taxon>
        <taxon>Pezizomycotina</taxon>
        <taxon>Dothideomycetes</taxon>
        <taxon>Pleosporomycetidae</taxon>
        <taxon>Pleosporales</taxon>
        <taxon>Massarineae</taxon>
        <taxon>Massarinaceae</taxon>
        <taxon>Byssothecium</taxon>
    </lineage>
</organism>
<keyword evidence="3" id="KW-1185">Reference proteome</keyword>
<sequence length="501" mass="54217">MMRRATTGKLLTFDLSRVSSTPDVASTSSTTSNWTTRNGAFTLVFDTFRSGGRPSEVMRIMDGSQILYDVPLQDLIEQAKRISETARQHGAEVVAEQLPCSGLASSRSSMLALRYVVPISGLIRRFQMKFVSAEGYEQAYNHLAQLGLRLSFPKPPASLQRPSSVSYQDQGGSISCPPAQLPELSTRPFTAITSTLTSLQPRLQEAAAARPSSAHPRFSSPLKDYVYSSARPDSAASTVSISERGDLPHFTSHRPSSATLPGSPMLVARPTSSELPARREPPFHITDSPPSSRGSDNVRPGSRANAFMAPPSLPPPSRAGQGRPSSRTKSSHGNELSPLPMPTIVERERTPLKTPIPPMQPPNRRGSPNMRPTSAMPAGKENHPFAIGHTALRPSTSHNLSSNRPLSAVSGAGLNALPTPVASDGVHPDEYGSNKSNEMNDDGDILAKYATQPDEERRDALNERMLYLLEDPSFLALVGDVEISFARITPGFRRVTQGTYE</sequence>
<feature type="compositionally biased region" description="Polar residues" evidence="1">
    <location>
        <begin position="323"/>
        <end position="334"/>
    </location>
</feature>
<dbReference type="Pfam" id="PF03525">
    <property type="entry name" value="Meiotic_rec114"/>
    <property type="match status" value="1"/>
</dbReference>
<dbReference type="Proteomes" id="UP000800035">
    <property type="component" value="Unassembled WGS sequence"/>
</dbReference>
<protein>
    <submittedName>
        <fullName evidence="2">Uncharacterized protein</fullName>
    </submittedName>
</protein>
<accession>A0A6A5TVG5</accession>
<gene>
    <name evidence="2" type="ORF">CC80DRAFT_592939</name>
</gene>